<organism evidence="2 3">
    <name type="scientific">Solanum commersonii</name>
    <name type="common">Commerson's wild potato</name>
    <name type="synonym">Commerson's nightshade</name>
    <dbReference type="NCBI Taxonomy" id="4109"/>
    <lineage>
        <taxon>Eukaryota</taxon>
        <taxon>Viridiplantae</taxon>
        <taxon>Streptophyta</taxon>
        <taxon>Embryophyta</taxon>
        <taxon>Tracheophyta</taxon>
        <taxon>Spermatophyta</taxon>
        <taxon>Magnoliopsida</taxon>
        <taxon>eudicotyledons</taxon>
        <taxon>Gunneridae</taxon>
        <taxon>Pentapetalae</taxon>
        <taxon>asterids</taxon>
        <taxon>lamiids</taxon>
        <taxon>Solanales</taxon>
        <taxon>Solanaceae</taxon>
        <taxon>Solanoideae</taxon>
        <taxon>Solaneae</taxon>
        <taxon>Solanum</taxon>
    </lineage>
</organism>
<feature type="compositionally biased region" description="Gly residues" evidence="1">
    <location>
        <begin position="23"/>
        <end position="36"/>
    </location>
</feature>
<protein>
    <submittedName>
        <fullName evidence="2">Uncharacterized protein</fullName>
    </submittedName>
</protein>
<comment type="caution">
    <text evidence="2">The sequence shown here is derived from an EMBL/GenBank/DDBJ whole genome shotgun (WGS) entry which is preliminary data.</text>
</comment>
<dbReference type="AlphaFoldDB" id="A0A9J6B131"/>
<gene>
    <name evidence="2" type="ORF">H5410_002125</name>
</gene>
<name>A0A9J6B131_SOLCO</name>
<feature type="region of interest" description="Disordered" evidence="1">
    <location>
        <begin position="18"/>
        <end position="58"/>
    </location>
</feature>
<sequence>MPEHSAYLLSYWIRRGGSKSQKDGGGQSQPASGGGQSQPASGGQLGRRGTKRSLKEKNPLFCRLSGKLLLH</sequence>
<dbReference type="Proteomes" id="UP000824120">
    <property type="component" value="Chromosome 1"/>
</dbReference>
<evidence type="ECO:0000313" key="2">
    <source>
        <dbReference type="EMBL" id="KAG5630408.1"/>
    </source>
</evidence>
<accession>A0A9J6B131</accession>
<keyword evidence="3" id="KW-1185">Reference proteome</keyword>
<evidence type="ECO:0000256" key="1">
    <source>
        <dbReference type="SAM" id="MobiDB-lite"/>
    </source>
</evidence>
<reference evidence="2 3" key="1">
    <citation type="submission" date="2020-09" db="EMBL/GenBank/DDBJ databases">
        <title>De no assembly of potato wild relative species, Solanum commersonii.</title>
        <authorList>
            <person name="Cho K."/>
        </authorList>
    </citation>
    <scope>NUCLEOTIDE SEQUENCE [LARGE SCALE GENOMIC DNA]</scope>
    <source>
        <strain evidence="2">LZ3.2</strain>
        <tissue evidence="2">Leaf</tissue>
    </source>
</reference>
<proteinExistence type="predicted"/>
<dbReference type="EMBL" id="JACXVP010000001">
    <property type="protein sequence ID" value="KAG5630408.1"/>
    <property type="molecule type" value="Genomic_DNA"/>
</dbReference>
<evidence type="ECO:0000313" key="3">
    <source>
        <dbReference type="Proteomes" id="UP000824120"/>
    </source>
</evidence>